<reference evidence="11 12" key="1">
    <citation type="submission" date="2014-04" db="EMBL/GenBank/DDBJ databases">
        <authorList>
            <consortium name="DOE Joint Genome Institute"/>
            <person name="Kuo A."/>
            <person name="Zuccaro A."/>
            <person name="Kohler A."/>
            <person name="Nagy L.G."/>
            <person name="Floudas D."/>
            <person name="Copeland A."/>
            <person name="Barry K.W."/>
            <person name="Cichocki N."/>
            <person name="Veneault-Fourrey C."/>
            <person name="LaButti K."/>
            <person name="Lindquist E.A."/>
            <person name="Lipzen A."/>
            <person name="Lundell T."/>
            <person name="Morin E."/>
            <person name="Murat C."/>
            <person name="Sun H."/>
            <person name="Tunlid A."/>
            <person name="Henrissat B."/>
            <person name="Grigoriev I.V."/>
            <person name="Hibbett D.S."/>
            <person name="Martin F."/>
            <person name="Nordberg H.P."/>
            <person name="Cantor M.N."/>
            <person name="Hua S.X."/>
        </authorList>
    </citation>
    <scope>NUCLEOTIDE SEQUENCE [LARGE SCALE GENOMIC DNA]</scope>
    <source>
        <strain evidence="11 12">MAFF 305830</strain>
    </source>
</reference>
<evidence type="ECO:0000313" key="11">
    <source>
        <dbReference type="EMBL" id="KIM34562.1"/>
    </source>
</evidence>
<keyword evidence="6" id="KW-0560">Oxidoreductase</keyword>
<dbReference type="InterPro" id="IPR002403">
    <property type="entry name" value="Cyt_P450_E_grp-IV"/>
</dbReference>
<organism evidence="11 12">
    <name type="scientific">Serendipita vermifera MAFF 305830</name>
    <dbReference type="NCBI Taxonomy" id="933852"/>
    <lineage>
        <taxon>Eukaryota</taxon>
        <taxon>Fungi</taxon>
        <taxon>Dikarya</taxon>
        <taxon>Basidiomycota</taxon>
        <taxon>Agaricomycotina</taxon>
        <taxon>Agaricomycetes</taxon>
        <taxon>Sebacinales</taxon>
        <taxon>Serendipitaceae</taxon>
        <taxon>Serendipita</taxon>
    </lineage>
</organism>
<evidence type="ECO:0000256" key="8">
    <source>
        <dbReference type="ARBA" id="ARBA00023033"/>
    </source>
</evidence>
<dbReference type="InterPro" id="IPR050121">
    <property type="entry name" value="Cytochrome_P450_monoxygenase"/>
</dbReference>
<dbReference type="InterPro" id="IPR001128">
    <property type="entry name" value="Cyt_P450"/>
</dbReference>
<evidence type="ECO:0000313" key="12">
    <source>
        <dbReference type="Proteomes" id="UP000054097"/>
    </source>
</evidence>
<dbReference type="GO" id="GO:0020037">
    <property type="term" value="F:heme binding"/>
    <property type="evidence" value="ECO:0007669"/>
    <property type="project" value="InterPro"/>
</dbReference>
<dbReference type="Gene3D" id="1.10.630.10">
    <property type="entry name" value="Cytochrome P450"/>
    <property type="match status" value="1"/>
</dbReference>
<comment type="similarity">
    <text evidence="3">Belongs to the cytochrome P450 family.</text>
</comment>
<keyword evidence="4 9" id="KW-0349">Heme</keyword>
<evidence type="ECO:0000256" key="2">
    <source>
        <dbReference type="ARBA" id="ARBA00005179"/>
    </source>
</evidence>
<evidence type="ECO:0008006" key="13">
    <source>
        <dbReference type="Google" id="ProtNLM"/>
    </source>
</evidence>
<feature type="signal peptide" evidence="10">
    <location>
        <begin position="1"/>
        <end position="16"/>
    </location>
</feature>
<dbReference type="GO" id="GO:0005506">
    <property type="term" value="F:iron ion binding"/>
    <property type="evidence" value="ECO:0007669"/>
    <property type="project" value="InterPro"/>
</dbReference>
<evidence type="ECO:0000256" key="6">
    <source>
        <dbReference type="ARBA" id="ARBA00023002"/>
    </source>
</evidence>
<keyword evidence="5 9" id="KW-0479">Metal-binding</keyword>
<dbReference type="GO" id="GO:0004497">
    <property type="term" value="F:monooxygenase activity"/>
    <property type="evidence" value="ECO:0007669"/>
    <property type="project" value="UniProtKB-KW"/>
</dbReference>
<dbReference type="GO" id="GO:0016705">
    <property type="term" value="F:oxidoreductase activity, acting on paired donors, with incorporation or reduction of molecular oxygen"/>
    <property type="evidence" value="ECO:0007669"/>
    <property type="project" value="InterPro"/>
</dbReference>
<proteinExistence type="inferred from homology"/>
<evidence type="ECO:0000256" key="3">
    <source>
        <dbReference type="ARBA" id="ARBA00010617"/>
    </source>
</evidence>
<dbReference type="AlphaFoldDB" id="A0A0C2Y0D4"/>
<reference evidence="12" key="2">
    <citation type="submission" date="2015-01" db="EMBL/GenBank/DDBJ databases">
        <title>Evolutionary Origins and Diversification of the Mycorrhizal Mutualists.</title>
        <authorList>
            <consortium name="DOE Joint Genome Institute"/>
            <consortium name="Mycorrhizal Genomics Consortium"/>
            <person name="Kohler A."/>
            <person name="Kuo A."/>
            <person name="Nagy L.G."/>
            <person name="Floudas D."/>
            <person name="Copeland A."/>
            <person name="Barry K.W."/>
            <person name="Cichocki N."/>
            <person name="Veneault-Fourrey C."/>
            <person name="LaButti K."/>
            <person name="Lindquist E.A."/>
            <person name="Lipzen A."/>
            <person name="Lundell T."/>
            <person name="Morin E."/>
            <person name="Murat C."/>
            <person name="Riley R."/>
            <person name="Ohm R."/>
            <person name="Sun H."/>
            <person name="Tunlid A."/>
            <person name="Henrissat B."/>
            <person name="Grigoriev I.V."/>
            <person name="Hibbett D.S."/>
            <person name="Martin F."/>
        </authorList>
    </citation>
    <scope>NUCLEOTIDE SEQUENCE [LARGE SCALE GENOMIC DNA]</scope>
    <source>
        <strain evidence="12">MAFF 305830</strain>
    </source>
</reference>
<sequence>MILWLLSASCAFVLYATKDVLRSILGPWLSPSPLRNLKGPNNGTLILGHTRGFKAISVQPERWIMRVFEKFGPVTVIRGHFNSSILSTTDLKAASHIFNNTNIYHKSPQLSFEFATFVGEGIFTVEDEDHRRHRRTINPAFGPRSIRNMCDMFISKSTDLKEELGKLFDTQSSIGNSDTEIKPGWIEADMMSWLSKITLDVVGLAGFDYSIDSLTGKDDGLYPALTEVFSDCNINPYLLLLKSWIPLFRLWKLDSTSRRIRRLHQMMRKLAKDVVARKANVVKDGSYETQSRDLLTLLIKANQEEGNASKRMSEEEVLGQVPSFLVGAHESVASAVVWTLFSLCNDPEIQTRLRMELQTLSNDNPTADELNSLTYLDHVVRESLRYHSIPAAYERVAIADDVIPCETPYEDRHGNVRTEIVIAKGDAVRVPILILNRLERLWGPDAGEFNPDRWENPPKAIEGIPAVWGNQATFVAGARSCPGYRFALLEMKALLFVLVKAFEFELAVPQENVCRRPLVAVLPIIKGEDICRLPMRLKRIS</sequence>
<evidence type="ECO:0000256" key="4">
    <source>
        <dbReference type="ARBA" id="ARBA00022617"/>
    </source>
</evidence>
<evidence type="ECO:0000256" key="10">
    <source>
        <dbReference type="SAM" id="SignalP"/>
    </source>
</evidence>
<comment type="cofactor">
    <cofactor evidence="1 9">
        <name>heme</name>
        <dbReference type="ChEBI" id="CHEBI:30413"/>
    </cofactor>
</comment>
<evidence type="ECO:0000256" key="5">
    <source>
        <dbReference type="ARBA" id="ARBA00022723"/>
    </source>
</evidence>
<comment type="pathway">
    <text evidence="2">Secondary metabolite biosynthesis.</text>
</comment>
<name>A0A0C2Y0D4_SERVB</name>
<feature type="chain" id="PRO_5002158950" description="Cytochrome P450" evidence="10">
    <location>
        <begin position="17"/>
        <end position="541"/>
    </location>
</feature>
<dbReference type="Proteomes" id="UP000054097">
    <property type="component" value="Unassembled WGS sequence"/>
</dbReference>
<dbReference type="PRINTS" id="PR00385">
    <property type="entry name" value="P450"/>
</dbReference>
<dbReference type="PANTHER" id="PTHR24305:SF166">
    <property type="entry name" value="CYTOCHROME P450 12A4, MITOCHONDRIAL-RELATED"/>
    <property type="match status" value="1"/>
</dbReference>
<dbReference type="PANTHER" id="PTHR24305">
    <property type="entry name" value="CYTOCHROME P450"/>
    <property type="match status" value="1"/>
</dbReference>
<feature type="binding site" description="axial binding residue" evidence="9">
    <location>
        <position position="481"/>
    </location>
    <ligand>
        <name>heme</name>
        <dbReference type="ChEBI" id="CHEBI:30413"/>
    </ligand>
    <ligandPart>
        <name>Fe</name>
        <dbReference type="ChEBI" id="CHEBI:18248"/>
    </ligandPart>
</feature>
<dbReference type="Pfam" id="PF00067">
    <property type="entry name" value="p450"/>
    <property type="match status" value="1"/>
</dbReference>
<dbReference type="OrthoDB" id="1470350at2759"/>
<dbReference type="HOGENOM" id="CLU_001570_5_11_1"/>
<dbReference type="PRINTS" id="PR00465">
    <property type="entry name" value="EP450IV"/>
</dbReference>
<protein>
    <recommendedName>
        <fullName evidence="13">Cytochrome P450</fullName>
    </recommendedName>
</protein>
<accession>A0A0C2Y0D4</accession>
<keyword evidence="7 9" id="KW-0408">Iron</keyword>
<dbReference type="STRING" id="933852.A0A0C2Y0D4"/>
<gene>
    <name evidence="11" type="ORF">M408DRAFT_325928</name>
</gene>
<evidence type="ECO:0000256" key="7">
    <source>
        <dbReference type="ARBA" id="ARBA00023004"/>
    </source>
</evidence>
<dbReference type="InterPro" id="IPR036396">
    <property type="entry name" value="Cyt_P450_sf"/>
</dbReference>
<dbReference type="EMBL" id="KN824277">
    <property type="protein sequence ID" value="KIM34562.1"/>
    <property type="molecule type" value="Genomic_DNA"/>
</dbReference>
<dbReference type="SUPFAM" id="SSF48264">
    <property type="entry name" value="Cytochrome P450"/>
    <property type="match status" value="1"/>
</dbReference>
<keyword evidence="12" id="KW-1185">Reference proteome</keyword>
<keyword evidence="8" id="KW-0503">Monooxygenase</keyword>
<evidence type="ECO:0000256" key="9">
    <source>
        <dbReference type="PIRSR" id="PIRSR602403-1"/>
    </source>
</evidence>
<evidence type="ECO:0000256" key="1">
    <source>
        <dbReference type="ARBA" id="ARBA00001971"/>
    </source>
</evidence>
<keyword evidence="10" id="KW-0732">Signal</keyword>